<organism evidence="2 3">
    <name type="scientific">Crotalus adamanteus</name>
    <name type="common">Eastern diamondback rattlesnake</name>
    <dbReference type="NCBI Taxonomy" id="8729"/>
    <lineage>
        <taxon>Eukaryota</taxon>
        <taxon>Metazoa</taxon>
        <taxon>Chordata</taxon>
        <taxon>Craniata</taxon>
        <taxon>Vertebrata</taxon>
        <taxon>Euteleostomi</taxon>
        <taxon>Lepidosauria</taxon>
        <taxon>Squamata</taxon>
        <taxon>Bifurcata</taxon>
        <taxon>Unidentata</taxon>
        <taxon>Episquamata</taxon>
        <taxon>Toxicofera</taxon>
        <taxon>Serpentes</taxon>
        <taxon>Colubroidea</taxon>
        <taxon>Viperidae</taxon>
        <taxon>Crotalinae</taxon>
        <taxon>Crotalus</taxon>
    </lineage>
</organism>
<evidence type="ECO:0000259" key="1">
    <source>
        <dbReference type="Pfam" id="PF03732"/>
    </source>
</evidence>
<dbReference type="InterPro" id="IPR005162">
    <property type="entry name" value="Retrotrans_gag_dom"/>
</dbReference>
<dbReference type="AlphaFoldDB" id="A0AAW1C0P1"/>
<protein>
    <submittedName>
        <fullName evidence="2">Retrotransposon-derived protein PEG10</fullName>
    </submittedName>
</protein>
<name>A0AAW1C0P1_CROAD</name>
<sequence length="120" mass="14219">MFESQLEKLGYFLTQVWNYLKRYGGRHPDDSLRVNAISMNLEGDAMEWLVSLFDEVAPELHDVDPFMQELQNPFEDPTETRKADAKIRTIRQGKRTVAEYIREFCSLVAQVRWWPKHMLV</sequence>
<gene>
    <name evidence="2" type="ORF">NXF25_006191</name>
</gene>
<dbReference type="Pfam" id="PF03732">
    <property type="entry name" value="Retrotrans_gag"/>
    <property type="match status" value="1"/>
</dbReference>
<dbReference type="EMBL" id="JAOTOJ010000002">
    <property type="protein sequence ID" value="KAK9407417.1"/>
    <property type="molecule type" value="Genomic_DNA"/>
</dbReference>
<feature type="domain" description="Retrotransposon gag" evidence="1">
    <location>
        <begin position="37"/>
        <end position="119"/>
    </location>
</feature>
<reference evidence="2 3" key="1">
    <citation type="journal article" date="2024" name="Proc. Natl. Acad. Sci. U.S.A.">
        <title>The genetic regulatory architecture and epigenomic basis for age-related changes in rattlesnake venom.</title>
        <authorList>
            <person name="Hogan M.P."/>
            <person name="Holding M.L."/>
            <person name="Nystrom G.S."/>
            <person name="Colston T.J."/>
            <person name="Bartlett D.A."/>
            <person name="Mason A.J."/>
            <person name="Ellsworth S.A."/>
            <person name="Rautsaw R.M."/>
            <person name="Lawrence K.C."/>
            <person name="Strickland J.L."/>
            <person name="He B."/>
            <person name="Fraser P."/>
            <person name="Margres M.J."/>
            <person name="Gilbert D.M."/>
            <person name="Gibbs H.L."/>
            <person name="Parkinson C.L."/>
            <person name="Rokyta D.R."/>
        </authorList>
    </citation>
    <scope>NUCLEOTIDE SEQUENCE [LARGE SCALE GENOMIC DNA]</scope>
    <source>
        <strain evidence="2">DRR0105</strain>
    </source>
</reference>
<dbReference type="Proteomes" id="UP001474421">
    <property type="component" value="Unassembled WGS sequence"/>
</dbReference>
<evidence type="ECO:0000313" key="2">
    <source>
        <dbReference type="EMBL" id="KAK9407417.1"/>
    </source>
</evidence>
<keyword evidence="3" id="KW-1185">Reference proteome</keyword>
<accession>A0AAW1C0P1</accession>
<comment type="caution">
    <text evidence="2">The sequence shown here is derived from an EMBL/GenBank/DDBJ whole genome shotgun (WGS) entry which is preliminary data.</text>
</comment>
<evidence type="ECO:0000313" key="3">
    <source>
        <dbReference type="Proteomes" id="UP001474421"/>
    </source>
</evidence>
<proteinExistence type="predicted"/>